<proteinExistence type="predicted"/>
<dbReference type="Proteomes" id="UP001187192">
    <property type="component" value="Unassembled WGS sequence"/>
</dbReference>
<organism evidence="2 3">
    <name type="scientific">Ficus carica</name>
    <name type="common">Common fig</name>
    <dbReference type="NCBI Taxonomy" id="3494"/>
    <lineage>
        <taxon>Eukaryota</taxon>
        <taxon>Viridiplantae</taxon>
        <taxon>Streptophyta</taxon>
        <taxon>Embryophyta</taxon>
        <taxon>Tracheophyta</taxon>
        <taxon>Spermatophyta</taxon>
        <taxon>Magnoliopsida</taxon>
        <taxon>eudicotyledons</taxon>
        <taxon>Gunneridae</taxon>
        <taxon>Pentapetalae</taxon>
        <taxon>rosids</taxon>
        <taxon>fabids</taxon>
        <taxon>Rosales</taxon>
        <taxon>Moraceae</taxon>
        <taxon>Ficeae</taxon>
        <taxon>Ficus</taxon>
    </lineage>
</organism>
<evidence type="ECO:0000313" key="3">
    <source>
        <dbReference type="Proteomes" id="UP001187192"/>
    </source>
</evidence>
<evidence type="ECO:0000313" key="2">
    <source>
        <dbReference type="EMBL" id="GMN27014.1"/>
    </source>
</evidence>
<evidence type="ECO:0000256" key="1">
    <source>
        <dbReference type="SAM" id="MobiDB-lite"/>
    </source>
</evidence>
<reference evidence="2" key="1">
    <citation type="submission" date="2023-07" db="EMBL/GenBank/DDBJ databases">
        <title>draft genome sequence of fig (Ficus carica).</title>
        <authorList>
            <person name="Takahashi T."/>
            <person name="Nishimura K."/>
        </authorList>
    </citation>
    <scope>NUCLEOTIDE SEQUENCE</scope>
</reference>
<sequence>MYGGSGRRRGFEGSSAGGRGIWTASGVGGSSAEGEGGLVGVGGGVLGLIGFRGADLVGGARRGRRRKEGVGF</sequence>
<protein>
    <submittedName>
        <fullName evidence="2">Uncharacterized protein</fullName>
    </submittedName>
</protein>
<feature type="region of interest" description="Disordered" evidence="1">
    <location>
        <begin position="1"/>
        <end position="20"/>
    </location>
</feature>
<accession>A0AA87YZC7</accession>
<name>A0AA87YZC7_FICCA</name>
<gene>
    <name evidence="2" type="ORF">TIFTF001_001500</name>
</gene>
<dbReference type="AlphaFoldDB" id="A0AA87YZC7"/>
<keyword evidence="3" id="KW-1185">Reference proteome</keyword>
<dbReference type="EMBL" id="BTGU01000001">
    <property type="protein sequence ID" value="GMN27014.1"/>
    <property type="molecule type" value="Genomic_DNA"/>
</dbReference>
<comment type="caution">
    <text evidence="2">The sequence shown here is derived from an EMBL/GenBank/DDBJ whole genome shotgun (WGS) entry which is preliminary data.</text>
</comment>